<name>G9KYB7_MUSPF</name>
<protein>
    <submittedName>
        <fullName evidence="1">YEATS domain containing 2</fullName>
    </submittedName>
</protein>
<feature type="non-terminal residue" evidence="1">
    <location>
        <position position="86"/>
    </location>
</feature>
<reference evidence="1" key="1">
    <citation type="journal article" date="2013" name="J. Virol.">
        <title>Sequencing, annotation, and characterization of the influenza ferret infectome.</title>
        <authorList>
            <person name="Leon A.J."/>
            <person name="Banner D."/>
            <person name="Xu L."/>
            <person name="Ran L."/>
            <person name="Peng Z."/>
            <person name="Yi K."/>
            <person name="Chen C."/>
            <person name="Xu F."/>
            <person name="Huang J."/>
            <person name="Zhao Z."/>
            <person name="Lin Z."/>
            <person name="Huang S.H."/>
            <person name="Fang Y."/>
            <person name="Kelvin A.A."/>
            <person name="Ross T.M."/>
            <person name="Farooqui A."/>
            <person name="Kelvin D.J."/>
        </authorList>
    </citation>
    <scope>NUCLEOTIDE SEQUENCE</scope>
    <source>
        <tissue evidence="1">Lungs</tissue>
    </source>
</reference>
<organism evidence="1">
    <name type="scientific">Mustela putorius furo</name>
    <name type="common">European domestic ferret</name>
    <name type="synonym">Mustela furo</name>
    <dbReference type="NCBI Taxonomy" id="9669"/>
    <lineage>
        <taxon>Eukaryota</taxon>
        <taxon>Metazoa</taxon>
        <taxon>Chordata</taxon>
        <taxon>Craniata</taxon>
        <taxon>Vertebrata</taxon>
        <taxon>Euteleostomi</taxon>
        <taxon>Mammalia</taxon>
        <taxon>Eutheria</taxon>
        <taxon>Laurasiatheria</taxon>
        <taxon>Carnivora</taxon>
        <taxon>Caniformia</taxon>
        <taxon>Musteloidea</taxon>
        <taxon>Mustelidae</taxon>
        <taxon>Mustelinae</taxon>
        <taxon>Mustela</taxon>
    </lineage>
</organism>
<sequence>GCWGASWVFFTFNSETGCGNQWWPNPCSQGQLFCCQSSWAKASRDTRSCQSNCEWRWRNHCCSASASLNQGSGHCCRPSEDWIPGF</sequence>
<evidence type="ECO:0000313" key="1">
    <source>
        <dbReference type="EMBL" id="AES09896.1"/>
    </source>
</evidence>
<dbReference type="EMBL" id="JP021298">
    <property type="protein sequence ID" value="AES09896.1"/>
    <property type="molecule type" value="mRNA"/>
</dbReference>
<dbReference type="AlphaFoldDB" id="G9KYB7"/>
<accession>G9KYB7</accession>
<proteinExistence type="evidence at transcript level"/>
<feature type="non-terminal residue" evidence="1">
    <location>
        <position position="1"/>
    </location>
</feature>